<keyword evidence="1" id="KW-0812">Transmembrane</keyword>
<dbReference type="Pfam" id="PF12389">
    <property type="entry name" value="Peptidase_M73"/>
    <property type="match status" value="1"/>
</dbReference>
<dbReference type="EMBL" id="JACRST010000008">
    <property type="protein sequence ID" value="MBC8546671.1"/>
    <property type="molecule type" value="Genomic_DNA"/>
</dbReference>
<keyword evidence="3" id="KW-1185">Reference proteome</keyword>
<organism evidence="2 3">
    <name type="scientific">Ligaoa zhengdingensis</name>
    <dbReference type="NCBI Taxonomy" id="2763658"/>
    <lineage>
        <taxon>Bacteria</taxon>
        <taxon>Bacillati</taxon>
        <taxon>Bacillota</taxon>
        <taxon>Clostridia</taxon>
        <taxon>Eubacteriales</taxon>
        <taxon>Oscillospiraceae</taxon>
        <taxon>Ligaoa</taxon>
    </lineage>
</organism>
<comment type="caution">
    <text evidence="2">The sequence shown here is derived from an EMBL/GenBank/DDBJ whole genome shotgun (WGS) entry which is preliminary data.</text>
</comment>
<dbReference type="Proteomes" id="UP000653127">
    <property type="component" value="Unassembled WGS sequence"/>
</dbReference>
<keyword evidence="1" id="KW-0472">Membrane</keyword>
<evidence type="ECO:0008006" key="4">
    <source>
        <dbReference type="Google" id="ProtNLM"/>
    </source>
</evidence>
<name>A0A926DYZ1_9FIRM</name>
<accession>A0A926DYZ1</accession>
<dbReference type="InterPro" id="IPR023833">
    <property type="entry name" value="Signal_pept_SipW-depend-type"/>
</dbReference>
<evidence type="ECO:0000313" key="3">
    <source>
        <dbReference type="Proteomes" id="UP000653127"/>
    </source>
</evidence>
<gene>
    <name evidence="2" type="ORF">H8711_06945</name>
</gene>
<evidence type="ECO:0000256" key="1">
    <source>
        <dbReference type="SAM" id="Phobius"/>
    </source>
</evidence>
<sequence>MTSKKKITLSVIGILVILAMMLGITYAWFTDVETIGTKFEAGVLDITVGDDVELTFENLRPMASEDAFMNWINTYESDIALSSSHAPEGYDPTPVYVQEFTINNEGTLPVNLKLALVDAEVPADCKIPNIVDNGVGGVKVGDPAEIACDNGLGVDGVLELVLLKKVDGAWEKVTTLGVDALKEGYIVLDGEGNEVVLPAGESTTTSYALGAYLNADAGNEYQGKHYHATLKVLAAQTDEGATFAA</sequence>
<dbReference type="RefSeq" id="WP_249282750.1">
    <property type="nucleotide sequence ID" value="NZ_JACRST010000008.1"/>
</dbReference>
<reference evidence="2" key="1">
    <citation type="submission" date="2020-08" db="EMBL/GenBank/DDBJ databases">
        <title>Genome public.</title>
        <authorList>
            <person name="Liu C."/>
            <person name="Sun Q."/>
        </authorList>
    </citation>
    <scope>NUCLEOTIDE SEQUENCE</scope>
    <source>
        <strain evidence="2">NSJ-31</strain>
    </source>
</reference>
<proteinExistence type="predicted"/>
<feature type="transmembrane region" description="Helical" evidence="1">
    <location>
        <begin position="7"/>
        <end position="29"/>
    </location>
</feature>
<dbReference type="AlphaFoldDB" id="A0A926DYZ1"/>
<evidence type="ECO:0000313" key="2">
    <source>
        <dbReference type="EMBL" id="MBC8546671.1"/>
    </source>
</evidence>
<protein>
    <recommendedName>
        <fullName evidence="4">SipW-cognate class signal peptide</fullName>
    </recommendedName>
</protein>
<dbReference type="InterPro" id="IPR022121">
    <property type="entry name" value="Peptidase_M73_camelysin"/>
</dbReference>
<keyword evidence="1" id="KW-1133">Transmembrane helix</keyword>
<dbReference type="NCBIfam" id="TIGR04088">
    <property type="entry name" value="cognate_SipW"/>
    <property type="match status" value="1"/>
</dbReference>